<evidence type="ECO:0000313" key="3">
    <source>
        <dbReference type="Proteomes" id="UP000520767"/>
    </source>
</evidence>
<keyword evidence="3" id="KW-1185">Reference proteome</keyword>
<dbReference type="AlphaFoldDB" id="A0A7W7QEM0"/>
<protein>
    <submittedName>
        <fullName evidence="2">Uncharacterized protein</fullName>
    </submittedName>
</protein>
<organism evidence="2 3">
    <name type="scientific">Actinophytocola algeriensis</name>
    <dbReference type="NCBI Taxonomy" id="1768010"/>
    <lineage>
        <taxon>Bacteria</taxon>
        <taxon>Bacillati</taxon>
        <taxon>Actinomycetota</taxon>
        <taxon>Actinomycetes</taxon>
        <taxon>Pseudonocardiales</taxon>
        <taxon>Pseudonocardiaceae</taxon>
    </lineage>
</organism>
<comment type="caution">
    <text evidence="2">The sequence shown here is derived from an EMBL/GenBank/DDBJ whole genome shotgun (WGS) entry which is preliminary data.</text>
</comment>
<feature type="transmembrane region" description="Helical" evidence="1">
    <location>
        <begin position="75"/>
        <end position="93"/>
    </location>
</feature>
<keyword evidence="1" id="KW-1133">Transmembrane helix</keyword>
<reference evidence="2 3" key="1">
    <citation type="submission" date="2020-08" db="EMBL/GenBank/DDBJ databases">
        <title>Genomic Encyclopedia of Type Strains, Phase III (KMG-III): the genomes of soil and plant-associated and newly described type strains.</title>
        <authorList>
            <person name="Whitman W."/>
        </authorList>
    </citation>
    <scope>NUCLEOTIDE SEQUENCE [LARGE SCALE GENOMIC DNA]</scope>
    <source>
        <strain evidence="2 3">CECT 8960</strain>
    </source>
</reference>
<keyword evidence="1" id="KW-0472">Membrane</keyword>
<gene>
    <name evidence="2" type="ORF">FHR82_008155</name>
</gene>
<dbReference type="EMBL" id="JACHJQ010000011">
    <property type="protein sequence ID" value="MBB4911884.1"/>
    <property type="molecule type" value="Genomic_DNA"/>
</dbReference>
<evidence type="ECO:0000313" key="2">
    <source>
        <dbReference type="EMBL" id="MBB4911884.1"/>
    </source>
</evidence>
<proteinExistence type="predicted"/>
<feature type="transmembrane region" description="Helical" evidence="1">
    <location>
        <begin position="100"/>
        <end position="120"/>
    </location>
</feature>
<name>A0A7W7QEM0_9PSEU</name>
<dbReference type="RefSeq" id="WP_184815874.1">
    <property type="nucleotide sequence ID" value="NZ_JACHJQ010000011.1"/>
</dbReference>
<accession>A0A7W7QEM0</accession>
<feature type="transmembrane region" description="Helical" evidence="1">
    <location>
        <begin position="155"/>
        <end position="174"/>
    </location>
</feature>
<keyword evidence="1" id="KW-0812">Transmembrane</keyword>
<dbReference type="Proteomes" id="UP000520767">
    <property type="component" value="Unassembled WGS sequence"/>
</dbReference>
<feature type="transmembrane region" description="Helical" evidence="1">
    <location>
        <begin position="34"/>
        <end position="55"/>
    </location>
</feature>
<evidence type="ECO:0000256" key="1">
    <source>
        <dbReference type="SAM" id="Phobius"/>
    </source>
</evidence>
<sequence>MGYPGYQQQNWQGGGYQPQPGYQGPVPNRSGPGLAVTSGIVGLGAAGVLLTQTIMLLSDIPDGADLPTGWTVMNIAHFVVVGVTLLGAVLVFARQVAGAFLLVFGGLLTAAAILLDPMLADSVWMSMLGALPDFEPSGDYGNYFTAMFEFGNEQAVLRFIALVLGVLLLIMSALPPSLNWLRGSSRDNYNPYNQGW</sequence>